<proteinExistence type="predicted"/>
<feature type="transmembrane region" description="Helical" evidence="5">
    <location>
        <begin position="99"/>
        <end position="118"/>
    </location>
</feature>
<keyword evidence="4 5" id="KW-0472">Membrane</keyword>
<evidence type="ECO:0000256" key="5">
    <source>
        <dbReference type="SAM" id="Phobius"/>
    </source>
</evidence>
<name>A0A7X5Y7Z4_9SPHN</name>
<comment type="subcellular location">
    <subcellularLocation>
        <location evidence="1">Endomembrane system</location>
        <topology evidence="1">Multi-pass membrane protein</topology>
    </subcellularLocation>
</comment>
<feature type="transmembrane region" description="Helical" evidence="5">
    <location>
        <begin position="52"/>
        <end position="73"/>
    </location>
</feature>
<gene>
    <name evidence="7" type="ORF">GGQ97_002632</name>
</gene>
<evidence type="ECO:0000313" key="8">
    <source>
        <dbReference type="Proteomes" id="UP000558192"/>
    </source>
</evidence>
<organism evidence="7 8">
    <name type="scientific">Sphingomonas kaistensis</name>
    <dbReference type="NCBI Taxonomy" id="298708"/>
    <lineage>
        <taxon>Bacteria</taxon>
        <taxon>Pseudomonadati</taxon>
        <taxon>Pseudomonadota</taxon>
        <taxon>Alphaproteobacteria</taxon>
        <taxon>Sphingomonadales</taxon>
        <taxon>Sphingomonadaceae</taxon>
        <taxon>Sphingomonas</taxon>
    </lineage>
</organism>
<evidence type="ECO:0000313" key="7">
    <source>
        <dbReference type="EMBL" id="NJC06839.1"/>
    </source>
</evidence>
<sequence length="121" mass="13026">MTSSDEPTRGDLAEDRTILANERTFGSWMRTSLACIAIGVGFKGLFPTMEPAWVPRAIATGFLCLAVLIILAAERRAAAMLSRLDAHVVVAAKGINLRLFAWLVTLGAVALTVAIWTVKVE</sequence>
<dbReference type="Pfam" id="PF02656">
    <property type="entry name" value="DUF202"/>
    <property type="match status" value="1"/>
</dbReference>
<feature type="domain" description="DUF202" evidence="6">
    <location>
        <begin position="16"/>
        <end position="79"/>
    </location>
</feature>
<evidence type="ECO:0000259" key="6">
    <source>
        <dbReference type="Pfam" id="PF02656"/>
    </source>
</evidence>
<evidence type="ECO:0000256" key="2">
    <source>
        <dbReference type="ARBA" id="ARBA00022692"/>
    </source>
</evidence>
<keyword evidence="8" id="KW-1185">Reference proteome</keyword>
<protein>
    <submittedName>
        <fullName evidence="7">Putative membrane protein</fullName>
    </submittedName>
</protein>
<evidence type="ECO:0000256" key="1">
    <source>
        <dbReference type="ARBA" id="ARBA00004127"/>
    </source>
</evidence>
<keyword evidence="2 5" id="KW-0812">Transmembrane</keyword>
<comment type="caution">
    <text evidence="7">The sequence shown here is derived from an EMBL/GenBank/DDBJ whole genome shotgun (WGS) entry which is preliminary data.</text>
</comment>
<dbReference type="AlphaFoldDB" id="A0A7X5Y7Z4"/>
<dbReference type="EMBL" id="JAATJC010000001">
    <property type="protein sequence ID" value="NJC06839.1"/>
    <property type="molecule type" value="Genomic_DNA"/>
</dbReference>
<keyword evidence="3 5" id="KW-1133">Transmembrane helix</keyword>
<dbReference type="GO" id="GO:0012505">
    <property type="term" value="C:endomembrane system"/>
    <property type="evidence" value="ECO:0007669"/>
    <property type="project" value="UniProtKB-SubCell"/>
</dbReference>
<evidence type="ECO:0000256" key="3">
    <source>
        <dbReference type="ARBA" id="ARBA00022989"/>
    </source>
</evidence>
<dbReference type="RefSeq" id="WP_168070304.1">
    <property type="nucleotide sequence ID" value="NZ_JAATJC010000001.1"/>
</dbReference>
<accession>A0A7X5Y7Z4</accession>
<evidence type="ECO:0000256" key="4">
    <source>
        <dbReference type="ARBA" id="ARBA00023136"/>
    </source>
</evidence>
<dbReference type="InterPro" id="IPR003807">
    <property type="entry name" value="DUF202"/>
</dbReference>
<reference evidence="7 8" key="1">
    <citation type="submission" date="2020-03" db="EMBL/GenBank/DDBJ databases">
        <title>Genomic Encyclopedia of Type Strains, Phase IV (KMG-IV): sequencing the most valuable type-strain genomes for metagenomic binning, comparative biology and taxonomic classification.</title>
        <authorList>
            <person name="Goeker M."/>
        </authorList>
    </citation>
    <scope>NUCLEOTIDE SEQUENCE [LARGE SCALE GENOMIC DNA]</scope>
    <source>
        <strain evidence="7 8">DSM 16846</strain>
    </source>
</reference>
<dbReference type="Proteomes" id="UP000558192">
    <property type="component" value="Unassembled WGS sequence"/>
</dbReference>